<evidence type="ECO:0000256" key="2">
    <source>
        <dbReference type="ARBA" id="ARBA00005641"/>
    </source>
</evidence>
<dbReference type="OrthoDB" id="406631at2759"/>
<dbReference type="Proteomes" id="UP000541444">
    <property type="component" value="Unassembled WGS sequence"/>
</dbReference>
<comment type="catalytic activity">
    <reaction evidence="1">
        <text>Random hydrolysis of (1-&gt;4)-beta-D-mannosidic linkages in mannans, galactomannans and glucomannans.</text>
        <dbReference type="EC" id="3.2.1.78"/>
    </reaction>
</comment>
<organism evidence="7 8">
    <name type="scientific">Kingdonia uniflora</name>
    <dbReference type="NCBI Taxonomy" id="39325"/>
    <lineage>
        <taxon>Eukaryota</taxon>
        <taxon>Viridiplantae</taxon>
        <taxon>Streptophyta</taxon>
        <taxon>Embryophyta</taxon>
        <taxon>Tracheophyta</taxon>
        <taxon>Spermatophyta</taxon>
        <taxon>Magnoliopsida</taxon>
        <taxon>Ranunculales</taxon>
        <taxon>Circaeasteraceae</taxon>
        <taxon>Kingdonia</taxon>
    </lineage>
</organism>
<evidence type="ECO:0000256" key="3">
    <source>
        <dbReference type="ARBA" id="ARBA00012706"/>
    </source>
</evidence>
<dbReference type="EMBL" id="JACGCM010001059">
    <property type="protein sequence ID" value="KAF6162027.1"/>
    <property type="molecule type" value="Genomic_DNA"/>
</dbReference>
<sequence>MRRTKGGVDYIANDEGGSPVITVAGNQERVPSLTAEIGDNRDLAYKNPRKLIQEQGTRGMGMSRHGEYAPEHRAVQSTDQLTIELGDEGVLHERAITLDPLPHQRVRRGAPRRAITLYGLLMKGDNSNPVINEYWKKYALFRTQDWISEMASYVKSIDRNHLLEAGLEGFYGATSPKKQFNPGYQVGTDFIANNRIYGIDFATVHSYPDQWVSRSDNQAQLSFLNNWLDAHIQDAQNVLRKPLLLAEFGKSWKDPGFNTNQRDVTYNAVYSKIYSSARSGGATAGGLFWQLLAEGMDSFRDGYEIVLSESPSTANMIAQQSRRLYQIRKMFTRLRNIEKWKKARAIRRAQGFN</sequence>
<dbReference type="InterPro" id="IPR001547">
    <property type="entry name" value="Glyco_hydro_5"/>
</dbReference>
<dbReference type="Gene3D" id="3.20.20.80">
    <property type="entry name" value="Glycosidases"/>
    <property type="match status" value="1"/>
</dbReference>
<protein>
    <recommendedName>
        <fullName evidence="3">mannan endo-1,4-beta-mannosidase</fullName>
        <ecNumber evidence="3">3.2.1.78</ecNumber>
    </recommendedName>
</protein>
<dbReference type="PANTHER" id="PTHR31451:SF60">
    <property type="entry name" value="MANNAN ENDO-1,4-BETA-MANNOSIDASE 1"/>
    <property type="match status" value="1"/>
</dbReference>
<evidence type="ECO:0000259" key="6">
    <source>
        <dbReference type="Pfam" id="PF26410"/>
    </source>
</evidence>
<comment type="similarity">
    <text evidence="2">Belongs to the glycosyl hydrolase 5 (cellulase A) family.</text>
</comment>
<evidence type="ECO:0000313" key="8">
    <source>
        <dbReference type="Proteomes" id="UP000541444"/>
    </source>
</evidence>
<reference evidence="7 8" key="1">
    <citation type="journal article" date="2020" name="IScience">
        <title>Genome Sequencing of the Endangered Kingdonia uniflora (Circaeasteraceae, Ranunculales) Reveals Potential Mechanisms of Evolutionary Specialization.</title>
        <authorList>
            <person name="Sun Y."/>
            <person name="Deng T."/>
            <person name="Zhang A."/>
            <person name="Moore M.J."/>
            <person name="Landis J.B."/>
            <person name="Lin N."/>
            <person name="Zhang H."/>
            <person name="Zhang X."/>
            <person name="Huang J."/>
            <person name="Zhang X."/>
            <person name="Sun H."/>
            <person name="Wang H."/>
        </authorList>
    </citation>
    <scope>NUCLEOTIDE SEQUENCE [LARGE SCALE GENOMIC DNA]</scope>
    <source>
        <strain evidence="7">TB1705</strain>
        <tissue evidence="7">Leaf</tissue>
    </source>
</reference>
<gene>
    <name evidence="7" type="ORF">GIB67_002616</name>
</gene>
<dbReference type="SUPFAM" id="SSF51445">
    <property type="entry name" value="(Trans)glycosidases"/>
    <property type="match status" value="1"/>
</dbReference>
<dbReference type="InterPro" id="IPR045053">
    <property type="entry name" value="MAN-like"/>
</dbReference>
<dbReference type="EC" id="3.2.1.78" evidence="3"/>
<accession>A0A7J7N4H6</accession>
<evidence type="ECO:0000313" key="7">
    <source>
        <dbReference type="EMBL" id="KAF6162027.1"/>
    </source>
</evidence>
<keyword evidence="5" id="KW-0326">Glycosidase</keyword>
<evidence type="ECO:0000256" key="1">
    <source>
        <dbReference type="ARBA" id="ARBA00001678"/>
    </source>
</evidence>
<evidence type="ECO:0000256" key="4">
    <source>
        <dbReference type="ARBA" id="ARBA00022801"/>
    </source>
</evidence>
<feature type="domain" description="Glycoside hydrolase family 5" evidence="6">
    <location>
        <begin position="143"/>
        <end position="290"/>
    </location>
</feature>
<proteinExistence type="inferred from homology"/>
<name>A0A7J7N4H6_9MAGN</name>
<dbReference type="InterPro" id="IPR017853">
    <property type="entry name" value="GH"/>
</dbReference>
<keyword evidence="4" id="KW-0378">Hydrolase</keyword>
<dbReference type="Pfam" id="PF26410">
    <property type="entry name" value="GH5_mannosidase"/>
    <property type="match status" value="1"/>
</dbReference>
<dbReference type="PANTHER" id="PTHR31451">
    <property type="match status" value="1"/>
</dbReference>
<comment type="caution">
    <text evidence="7">The sequence shown here is derived from an EMBL/GenBank/DDBJ whole genome shotgun (WGS) entry which is preliminary data.</text>
</comment>
<dbReference type="GO" id="GO:0016985">
    <property type="term" value="F:mannan endo-1,4-beta-mannosidase activity"/>
    <property type="evidence" value="ECO:0007669"/>
    <property type="project" value="UniProtKB-EC"/>
</dbReference>
<dbReference type="FunFam" id="3.20.20.80:FF:000313">
    <property type="entry name" value="Uncharacterized protein"/>
    <property type="match status" value="1"/>
</dbReference>
<dbReference type="AlphaFoldDB" id="A0A7J7N4H6"/>
<evidence type="ECO:0000256" key="5">
    <source>
        <dbReference type="ARBA" id="ARBA00023295"/>
    </source>
</evidence>
<keyword evidence="8" id="KW-1185">Reference proteome</keyword>